<comment type="caution">
    <text evidence="1">The sequence shown here is derived from an EMBL/GenBank/DDBJ whole genome shotgun (WGS) entry which is preliminary data.</text>
</comment>
<accession>A0A4Y2VQ46</accession>
<gene>
    <name evidence="1" type="ORF">AVEN_231558_1</name>
</gene>
<sequence>MSIFALVKYISSFSSHFAADHGMEVICFSTQGHFAADHGMEVICFSTQGHFAADHGMEVLCFSTKGHFAADHGMEVICFSTQALLTNAPTDGNTNMPNAKCDATFHTRRVRCGTTIPFSLWNNLPVTCNHRSSKTTL</sequence>
<protein>
    <submittedName>
        <fullName evidence="1">Uncharacterized protein</fullName>
    </submittedName>
</protein>
<evidence type="ECO:0000313" key="2">
    <source>
        <dbReference type="Proteomes" id="UP000499080"/>
    </source>
</evidence>
<reference evidence="1 2" key="1">
    <citation type="journal article" date="2019" name="Sci. Rep.">
        <title>Orb-weaving spider Araneus ventricosus genome elucidates the spidroin gene catalogue.</title>
        <authorList>
            <person name="Kono N."/>
            <person name="Nakamura H."/>
            <person name="Ohtoshi R."/>
            <person name="Moran D.A.P."/>
            <person name="Shinohara A."/>
            <person name="Yoshida Y."/>
            <person name="Fujiwara M."/>
            <person name="Mori M."/>
            <person name="Tomita M."/>
            <person name="Arakawa K."/>
        </authorList>
    </citation>
    <scope>NUCLEOTIDE SEQUENCE [LARGE SCALE GENOMIC DNA]</scope>
</reference>
<dbReference type="AlphaFoldDB" id="A0A4Y2VQ46"/>
<proteinExistence type="predicted"/>
<organism evidence="1 2">
    <name type="scientific">Araneus ventricosus</name>
    <name type="common">Orbweaver spider</name>
    <name type="synonym">Epeira ventricosa</name>
    <dbReference type="NCBI Taxonomy" id="182803"/>
    <lineage>
        <taxon>Eukaryota</taxon>
        <taxon>Metazoa</taxon>
        <taxon>Ecdysozoa</taxon>
        <taxon>Arthropoda</taxon>
        <taxon>Chelicerata</taxon>
        <taxon>Arachnida</taxon>
        <taxon>Araneae</taxon>
        <taxon>Araneomorphae</taxon>
        <taxon>Entelegynae</taxon>
        <taxon>Araneoidea</taxon>
        <taxon>Araneidae</taxon>
        <taxon>Araneus</taxon>
    </lineage>
</organism>
<dbReference type="EMBL" id="BGPR01050250">
    <property type="protein sequence ID" value="GBO27269.1"/>
    <property type="molecule type" value="Genomic_DNA"/>
</dbReference>
<name>A0A4Y2VQ46_ARAVE</name>
<keyword evidence="2" id="KW-1185">Reference proteome</keyword>
<dbReference type="Proteomes" id="UP000499080">
    <property type="component" value="Unassembled WGS sequence"/>
</dbReference>
<evidence type="ECO:0000313" key="1">
    <source>
        <dbReference type="EMBL" id="GBO27269.1"/>
    </source>
</evidence>